<proteinExistence type="predicted"/>
<evidence type="ECO:0000313" key="2">
    <source>
        <dbReference type="EMBL" id="KIL65641.1"/>
    </source>
</evidence>
<evidence type="ECO:0000313" key="3">
    <source>
        <dbReference type="Proteomes" id="UP000054549"/>
    </source>
</evidence>
<sequence>MLDKRSQEATVAHDHCKKGNMFPVTACRTIAQLHKVCKSCYLIFHGNREEQSLQKSPGVWGVMEIPGAYKVHKPDCSVIRSVGKGSEDSGGGGQSSRYLLWS</sequence>
<evidence type="ECO:0000256" key="1">
    <source>
        <dbReference type="SAM" id="MobiDB-lite"/>
    </source>
</evidence>
<organism evidence="2 3">
    <name type="scientific">Amanita muscaria (strain Koide BX008)</name>
    <dbReference type="NCBI Taxonomy" id="946122"/>
    <lineage>
        <taxon>Eukaryota</taxon>
        <taxon>Fungi</taxon>
        <taxon>Dikarya</taxon>
        <taxon>Basidiomycota</taxon>
        <taxon>Agaricomycotina</taxon>
        <taxon>Agaricomycetes</taxon>
        <taxon>Agaricomycetidae</taxon>
        <taxon>Agaricales</taxon>
        <taxon>Pluteineae</taxon>
        <taxon>Amanitaceae</taxon>
        <taxon>Amanita</taxon>
    </lineage>
</organism>
<accession>A0A0C2X8K9</accession>
<dbReference type="AlphaFoldDB" id="A0A0C2X8K9"/>
<name>A0A0C2X8K9_AMAMK</name>
<gene>
    <name evidence="2" type="ORF">M378DRAFT_178333</name>
</gene>
<protein>
    <submittedName>
        <fullName evidence="2">Uncharacterized protein</fullName>
    </submittedName>
</protein>
<dbReference type="HOGENOM" id="CLU_2276766_0_0_1"/>
<reference evidence="2 3" key="1">
    <citation type="submission" date="2014-04" db="EMBL/GenBank/DDBJ databases">
        <title>Evolutionary Origins and Diversification of the Mycorrhizal Mutualists.</title>
        <authorList>
            <consortium name="DOE Joint Genome Institute"/>
            <consortium name="Mycorrhizal Genomics Consortium"/>
            <person name="Kohler A."/>
            <person name="Kuo A."/>
            <person name="Nagy L.G."/>
            <person name="Floudas D."/>
            <person name="Copeland A."/>
            <person name="Barry K.W."/>
            <person name="Cichocki N."/>
            <person name="Veneault-Fourrey C."/>
            <person name="LaButti K."/>
            <person name="Lindquist E.A."/>
            <person name="Lipzen A."/>
            <person name="Lundell T."/>
            <person name="Morin E."/>
            <person name="Murat C."/>
            <person name="Riley R."/>
            <person name="Ohm R."/>
            <person name="Sun H."/>
            <person name="Tunlid A."/>
            <person name="Henrissat B."/>
            <person name="Grigoriev I.V."/>
            <person name="Hibbett D.S."/>
            <person name="Martin F."/>
        </authorList>
    </citation>
    <scope>NUCLEOTIDE SEQUENCE [LARGE SCALE GENOMIC DNA]</scope>
    <source>
        <strain evidence="2 3">Koide BX008</strain>
    </source>
</reference>
<dbReference type="Proteomes" id="UP000054549">
    <property type="component" value="Unassembled WGS sequence"/>
</dbReference>
<dbReference type="EMBL" id="KN818241">
    <property type="protein sequence ID" value="KIL65641.1"/>
    <property type="molecule type" value="Genomic_DNA"/>
</dbReference>
<keyword evidence="3" id="KW-1185">Reference proteome</keyword>
<feature type="region of interest" description="Disordered" evidence="1">
    <location>
        <begin position="82"/>
        <end position="102"/>
    </location>
</feature>
<dbReference type="InParanoid" id="A0A0C2X8K9"/>